<reference evidence="1" key="1">
    <citation type="submission" date="2022-11" db="EMBL/GenBank/DDBJ databases">
        <title>beta-Carotene-producing bacterium, Jeongeuplla avenae sp. nov., alleviates the salt stress of Arabidopsis seedlings.</title>
        <authorList>
            <person name="Jiang L."/>
            <person name="Lee J."/>
        </authorList>
    </citation>
    <scope>NUCLEOTIDE SEQUENCE</scope>
    <source>
        <strain evidence="1">DY_R2A_6</strain>
    </source>
</reference>
<dbReference type="EMBL" id="CP113520">
    <property type="protein sequence ID" value="WAJ31048.1"/>
    <property type="molecule type" value="Genomic_DNA"/>
</dbReference>
<organism evidence="1 2">
    <name type="scientific">Antarcticirhabdus aurantiaca</name>
    <dbReference type="NCBI Taxonomy" id="2606717"/>
    <lineage>
        <taxon>Bacteria</taxon>
        <taxon>Pseudomonadati</taxon>
        <taxon>Pseudomonadota</taxon>
        <taxon>Alphaproteobacteria</taxon>
        <taxon>Hyphomicrobiales</taxon>
        <taxon>Aurantimonadaceae</taxon>
        <taxon>Antarcticirhabdus</taxon>
    </lineage>
</organism>
<name>A0ACD4NWA5_9HYPH</name>
<keyword evidence="1" id="KW-0808">Transferase</keyword>
<dbReference type="Proteomes" id="UP001163223">
    <property type="component" value="Chromosome"/>
</dbReference>
<evidence type="ECO:0000313" key="2">
    <source>
        <dbReference type="Proteomes" id="UP001163223"/>
    </source>
</evidence>
<accession>A0ACD4NWA5</accession>
<gene>
    <name evidence="1" type="primary">aat</name>
    <name evidence="1" type="ORF">OXU80_12930</name>
</gene>
<sequence>MARRGGQRFEITPEILLKAYACGIFPMAERAEDEGVFWIDPNERGIIPLDGFHVPASLKKTLRRGTFEFRVDSAFAAVIDGCAEPAPGRRQTWINADIRRLTLALHALGYAHSVETWADGELVGGLYGVSLGGAFFGESMFSRRTDASKVALVHLWARLVAGGYKLLDTQFITSHLERFGAIEISRAEYHERLREAIAVEDATFYPPAFDAEAGGGTSELLLQSLSQMS</sequence>
<protein>
    <submittedName>
        <fullName evidence="1">Leucyl/phenylalanyl-tRNA--protein transferase</fullName>
        <ecNumber evidence="1">2.3.2.6</ecNumber>
    </submittedName>
</protein>
<dbReference type="EC" id="2.3.2.6" evidence="1"/>
<keyword evidence="2" id="KW-1185">Reference proteome</keyword>
<proteinExistence type="predicted"/>
<keyword evidence="1" id="KW-0012">Acyltransferase</keyword>
<evidence type="ECO:0000313" key="1">
    <source>
        <dbReference type="EMBL" id="WAJ31048.1"/>
    </source>
</evidence>